<dbReference type="InterPro" id="IPR010432">
    <property type="entry name" value="RDD"/>
</dbReference>
<keyword evidence="5 6" id="KW-0472">Membrane</keyword>
<keyword evidence="3 6" id="KW-0812">Transmembrane</keyword>
<sequence>MSDLIDNNRFAPPKAELVEPASLAEGPVLAGRGLRFVAVLLDGLLMSLIAYPLFFVFGGSSMFMHPDAAAMQDPFAMMRAMFVAMVPGYIVVVIIQAWCLHAYGGTLAKKIMGLRIVRTDGSRAGFVRLFFGRGAAAVLPSCIPLLGSLWALVDSLLIFRESRQCLHDQIADTLVVTAASSQGASLEATRAR</sequence>
<evidence type="ECO:0000256" key="6">
    <source>
        <dbReference type="SAM" id="Phobius"/>
    </source>
</evidence>
<dbReference type="Proteomes" id="UP001139353">
    <property type="component" value="Unassembled WGS sequence"/>
</dbReference>
<evidence type="ECO:0000256" key="4">
    <source>
        <dbReference type="ARBA" id="ARBA00022989"/>
    </source>
</evidence>
<name>A0A9X1YM33_9BURK</name>
<feature type="transmembrane region" description="Helical" evidence="6">
    <location>
        <begin position="36"/>
        <end position="59"/>
    </location>
</feature>
<dbReference type="AlphaFoldDB" id="A0A9X1YM33"/>
<protein>
    <submittedName>
        <fullName evidence="8">RDD family protein</fullName>
    </submittedName>
</protein>
<keyword evidence="2" id="KW-1003">Cell membrane</keyword>
<evidence type="ECO:0000256" key="5">
    <source>
        <dbReference type="ARBA" id="ARBA00023136"/>
    </source>
</evidence>
<reference evidence="8" key="1">
    <citation type="submission" date="2021-11" db="EMBL/GenBank/DDBJ databases">
        <title>BS-T2-15 a new species belonging to the Comamonadaceae family isolated from the soil of a French oak forest.</title>
        <authorList>
            <person name="Mieszkin S."/>
            <person name="Alain K."/>
        </authorList>
    </citation>
    <scope>NUCLEOTIDE SEQUENCE</scope>
    <source>
        <strain evidence="8">BS-T2-15</strain>
    </source>
</reference>
<accession>A0A9X1YM33</accession>
<evidence type="ECO:0000313" key="9">
    <source>
        <dbReference type="Proteomes" id="UP001139353"/>
    </source>
</evidence>
<dbReference type="RefSeq" id="WP_275684320.1">
    <property type="nucleotide sequence ID" value="NZ_JAJLJH010000008.1"/>
</dbReference>
<gene>
    <name evidence="8" type="ORF">LPC04_21405</name>
</gene>
<keyword evidence="9" id="KW-1185">Reference proteome</keyword>
<keyword evidence="4 6" id="KW-1133">Transmembrane helix</keyword>
<feature type="transmembrane region" description="Helical" evidence="6">
    <location>
        <begin position="80"/>
        <end position="103"/>
    </location>
</feature>
<organism evidence="8 9">
    <name type="scientific">Scleromatobacter humisilvae</name>
    <dbReference type="NCBI Taxonomy" id="2897159"/>
    <lineage>
        <taxon>Bacteria</taxon>
        <taxon>Pseudomonadati</taxon>
        <taxon>Pseudomonadota</taxon>
        <taxon>Betaproteobacteria</taxon>
        <taxon>Burkholderiales</taxon>
        <taxon>Sphaerotilaceae</taxon>
        <taxon>Scleromatobacter</taxon>
    </lineage>
</organism>
<dbReference type="PANTHER" id="PTHR36115">
    <property type="entry name" value="PROLINE-RICH ANTIGEN HOMOLOG-RELATED"/>
    <property type="match status" value="1"/>
</dbReference>
<evidence type="ECO:0000256" key="1">
    <source>
        <dbReference type="ARBA" id="ARBA00004651"/>
    </source>
</evidence>
<comment type="subcellular location">
    <subcellularLocation>
        <location evidence="1">Cell membrane</location>
        <topology evidence="1">Multi-pass membrane protein</topology>
    </subcellularLocation>
</comment>
<feature type="domain" description="RDD" evidence="7">
    <location>
        <begin position="30"/>
        <end position="171"/>
    </location>
</feature>
<evidence type="ECO:0000259" key="7">
    <source>
        <dbReference type="Pfam" id="PF06271"/>
    </source>
</evidence>
<dbReference type="InterPro" id="IPR051791">
    <property type="entry name" value="Pra-immunoreactive"/>
</dbReference>
<evidence type="ECO:0000256" key="3">
    <source>
        <dbReference type="ARBA" id="ARBA00022692"/>
    </source>
</evidence>
<dbReference type="Pfam" id="PF06271">
    <property type="entry name" value="RDD"/>
    <property type="match status" value="1"/>
</dbReference>
<evidence type="ECO:0000313" key="8">
    <source>
        <dbReference type="EMBL" id="MCK9688272.1"/>
    </source>
</evidence>
<evidence type="ECO:0000256" key="2">
    <source>
        <dbReference type="ARBA" id="ARBA00022475"/>
    </source>
</evidence>
<feature type="transmembrane region" description="Helical" evidence="6">
    <location>
        <begin position="130"/>
        <end position="153"/>
    </location>
</feature>
<dbReference type="EMBL" id="JAJLJH010000008">
    <property type="protein sequence ID" value="MCK9688272.1"/>
    <property type="molecule type" value="Genomic_DNA"/>
</dbReference>
<dbReference type="GO" id="GO:0005886">
    <property type="term" value="C:plasma membrane"/>
    <property type="evidence" value="ECO:0007669"/>
    <property type="project" value="UniProtKB-SubCell"/>
</dbReference>
<comment type="caution">
    <text evidence="8">The sequence shown here is derived from an EMBL/GenBank/DDBJ whole genome shotgun (WGS) entry which is preliminary data.</text>
</comment>
<proteinExistence type="predicted"/>